<protein>
    <submittedName>
        <fullName evidence="9">Protein NRT1/PTR FAMILY 2.8</fullName>
    </submittedName>
</protein>
<feature type="compositionally biased region" description="Basic and acidic residues" evidence="7">
    <location>
        <begin position="599"/>
        <end position="609"/>
    </location>
</feature>
<evidence type="ECO:0000256" key="3">
    <source>
        <dbReference type="ARBA" id="ARBA00022692"/>
    </source>
</evidence>
<feature type="region of interest" description="Disordered" evidence="7">
    <location>
        <begin position="1"/>
        <end position="25"/>
    </location>
</feature>
<keyword evidence="5 8" id="KW-0472">Membrane</keyword>
<dbReference type="SUPFAM" id="SSF103473">
    <property type="entry name" value="MFS general substrate transporter"/>
    <property type="match status" value="1"/>
</dbReference>
<dbReference type="Gene3D" id="1.20.1250.20">
    <property type="entry name" value="MFS general substrate transporter like domains"/>
    <property type="match status" value="1"/>
</dbReference>
<feature type="transmembrane region" description="Helical" evidence="8">
    <location>
        <begin position="379"/>
        <end position="399"/>
    </location>
</feature>
<feature type="transmembrane region" description="Helical" evidence="8">
    <location>
        <begin position="189"/>
        <end position="208"/>
    </location>
</feature>
<evidence type="ECO:0000313" key="10">
    <source>
        <dbReference type="Proteomes" id="UP001604336"/>
    </source>
</evidence>
<feature type="transmembrane region" description="Helical" evidence="8">
    <location>
        <begin position="214"/>
        <end position="235"/>
    </location>
</feature>
<feature type="transmembrane region" description="Helical" evidence="8">
    <location>
        <begin position="420"/>
        <end position="437"/>
    </location>
</feature>
<reference evidence="10" key="1">
    <citation type="submission" date="2024-07" db="EMBL/GenBank/DDBJ databases">
        <title>Two chromosome-level genome assemblies of Korean endemic species Abeliophyllum distichum and Forsythia ovata (Oleaceae).</title>
        <authorList>
            <person name="Jang H."/>
        </authorList>
    </citation>
    <scope>NUCLEOTIDE SEQUENCE [LARGE SCALE GENOMIC DNA]</scope>
</reference>
<feature type="transmembrane region" description="Helical" evidence="8">
    <location>
        <begin position="67"/>
        <end position="91"/>
    </location>
</feature>
<evidence type="ECO:0000256" key="6">
    <source>
        <dbReference type="ARBA" id="ARBA00044504"/>
    </source>
</evidence>
<sequence>METESHSHTNTGGHGPLSLESEPKKPAGGWRAVKYILGNESFEKLASMSLVANITLYLRTKYNMNGILLVNVVTIWFGSSNLLSIAGAIVSDAYLGRFLTLLIGTICALLGMGCMTLTASIPQLRPTECNEQSLCTQPHKLQLGFLFAALGMIAIGAGCIRPCNIAFGADQFDTTTEKGRSQLESFFNWWYFLFTVALLIALTGVVYIQTNISWTIGFAIPTACFAISVTVFLIGQHTYIYKRIQGSVFIDMAKVVAASFRKRKIKLGSDDNQHSFYDPVQDQDPEMPKPLKVKRFNCLDKAAVITDPGELDAQGTPTNSWKLCSVQQVQQLKCLVGIIPVWFSGIGCFLAMDQLSTFGVLQAIQMNRSVGNHFKIPPAWMTISSMISLSIWIYIYEGIYIPSAKKILKRRSSLTLQQRIGIGIVMSILCMVVAGVLEKRRREQAIKQGSFTSPVHILVLVPQFTLAGLTEAFAAVAIMEFVTVQMPESMRSIAGSIFFLSLSIASYLSSLIVNVLHSITGRNGKLPWLGGHDLNKNRLDYYYYIIATLGAINLIYFTFFSSNYVPSSKAIKVSEESQLENSVNQSEVRDLPSNEMMQDEERGLDSRTT</sequence>
<evidence type="ECO:0000256" key="8">
    <source>
        <dbReference type="SAM" id="Phobius"/>
    </source>
</evidence>
<feature type="transmembrane region" description="Helical" evidence="8">
    <location>
        <begin position="457"/>
        <end position="482"/>
    </location>
</feature>
<comment type="similarity">
    <text evidence="2">Belongs to the major facilitator superfamily. Proton-dependent oligopeptide transporter (POT/PTR) (TC 2.A.17) family.</text>
</comment>
<evidence type="ECO:0000256" key="2">
    <source>
        <dbReference type="ARBA" id="ARBA00005982"/>
    </source>
</evidence>
<feature type="transmembrane region" description="Helical" evidence="8">
    <location>
        <begin position="141"/>
        <end position="160"/>
    </location>
</feature>
<feature type="transmembrane region" description="Helical" evidence="8">
    <location>
        <begin position="98"/>
        <end position="121"/>
    </location>
</feature>
<organism evidence="9 10">
    <name type="scientific">Abeliophyllum distichum</name>
    <dbReference type="NCBI Taxonomy" id="126358"/>
    <lineage>
        <taxon>Eukaryota</taxon>
        <taxon>Viridiplantae</taxon>
        <taxon>Streptophyta</taxon>
        <taxon>Embryophyta</taxon>
        <taxon>Tracheophyta</taxon>
        <taxon>Spermatophyta</taxon>
        <taxon>Magnoliopsida</taxon>
        <taxon>eudicotyledons</taxon>
        <taxon>Gunneridae</taxon>
        <taxon>Pentapetalae</taxon>
        <taxon>asterids</taxon>
        <taxon>lamiids</taxon>
        <taxon>Lamiales</taxon>
        <taxon>Oleaceae</taxon>
        <taxon>Forsythieae</taxon>
        <taxon>Abeliophyllum</taxon>
    </lineage>
</organism>
<evidence type="ECO:0000256" key="1">
    <source>
        <dbReference type="ARBA" id="ARBA00004141"/>
    </source>
</evidence>
<evidence type="ECO:0000256" key="7">
    <source>
        <dbReference type="SAM" id="MobiDB-lite"/>
    </source>
</evidence>
<evidence type="ECO:0000256" key="5">
    <source>
        <dbReference type="ARBA" id="ARBA00023136"/>
    </source>
</evidence>
<gene>
    <name evidence="9" type="ORF">Adt_41157</name>
</gene>
<comment type="caution">
    <text evidence="9">The sequence shown here is derived from an EMBL/GenBank/DDBJ whole genome shotgun (WGS) entry which is preliminary data.</text>
</comment>
<dbReference type="CDD" id="cd17416">
    <property type="entry name" value="MFS_NPF1_2"/>
    <property type="match status" value="1"/>
</dbReference>
<dbReference type="InterPro" id="IPR000109">
    <property type="entry name" value="POT_fam"/>
</dbReference>
<dbReference type="AlphaFoldDB" id="A0ABD1PN22"/>
<accession>A0ABD1PN22</accession>
<feature type="transmembrane region" description="Helical" evidence="8">
    <location>
        <begin position="541"/>
        <end position="559"/>
    </location>
</feature>
<dbReference type="PANTHER" id="PTHR11654">
    <property type="entry name" value="OLIGOPEPTIDE TRANSPORTER-RELATED"/>
    <property type="match status" value="1"/>
</dbReference>
<dbReference type="Pfam" id="PF00854">
    <property type="entry name" value="PTR2"/>
    <property type="match status" value="1"/>
</dbReference>
<feature type="region of interest" description="Disordered" evidence="7">
    <location>
        <begin position="574"/>
        <end position="609"/>
    </location>
</feature>
<keyword evidence="10" id="KW-1185">Reference proteome</keyword>
<dbReference type="EMBL" id="JBFOLK010000013">
    <property type="protein sequence ID" value="KAL2465306.1"/>
    <property type="molecule type" value="Genomic_DNA"/>
</dbReference>
<keyword evidence="3 8" id="KW-0812">Transmembrane</keyword>
<evidence type="ECO:0000313" key="9">
    <source>
        <dbReference type="EMBL" id="KAL2465306.1"/>
    </source>
</evidence>
<evidence type="ECO:0000256" key="4">
    <source>
        <dbReference type="ARBA" id="ARBA00022989"/>
    </source>
</evidence>
<comment type="subcellular location">
    <subcellularLocation>
        <location evidence="1">Membrane</location>
        <topology evidence="1">Multi-pass membrane protein</topology>
    </subcellularLocation>
</comment>
<comment type="similarity">
    <text evidence="6">Belongs to the major facilitator superfamily. Phosphate:H(+) symporter (TC 2.A.1.9) family.</text>
</comment>
<feature type="transmembrane region" description="Helical" evidence="8">
    <location>
        <begin position="494"/>
        <end position="521"/>
    </location>
</feature>
<dbReference type="GO" id="GO:0016020">
    <property type="term" value="C:membrane"/>
    <property type="evidence" value="ECO:0007669"/>
    <property type="project" value="UniProtKB-SubCell"/>
</dbReference>
<name>A0ABD1PN22_9LAMI</name>
<dbReference type="InterPro" id="IPR036259">
    <property type="entry name" value="MFS_trans_sf"/>
</dbReference>
<keyword evidence="4 8" id="KW-1133">Transmembrane helix</keyword>
<dbReference type="Proteomes" id="UP001604336">
    <property type="component" value="Unassembled WGS sequence"/>
</dbReference>
<proteinExistence type="inferred from homology"/>